<evidence type="ECO:0000313" key="6">
    <source>
        <dbReference type="EMBL" id="CAI9276265.1"/>
    </source>
</evidence>
<protein>
    <submittedName>
        <fullName evidence="6">Uncharacterized protein</fullName>
    </submittedName>
</protein>
<dbReference type="PANTHER" id="PTHR42946:SF1">
    <property type="entry name" value="PHOSPHOGLUCOMUTASE (ALPHA-D-GLUCOSE-1,6-BISPHOSPHATE-DEPENDENT)"/>
    <property type="match status" value="1"/>
</dbReference>
<sequence length="119" mass="13341">MKAITQVVLDNKADLGIIFDTDVDRSADADSTGCEFNRNRLIALMTAIVLEEVIVNLTLIDLPGLTKVIVVQLHDLVIPDTNFQNELKGLMVLACDVFDLPIRKDIIHCVVRWQLAKRQ</sequence>
<dbReference type="SUPFAM" id="SSF52166">
    <property type="entry name" value="Ribosomal protein L4"/>
    <property type="match status" value="1"/>
</dbReference>
<evidence type="ECO:0000313" key="7">
    <source>
        <dbReference type="Proteomes" id="UP001177003"/>
    </source>
</evidence>
<dbReference type="EMBL" id="OX465079">
    <property type="protein sequence ID" value="CAI9276265.1"/>
    <property type="molecule type" value="Genomic_DNA"/>
</dbReference>
<comment type="similarity">
    <text evidence="2">Belongs to the universal ribosomal protein uL4 family.</text>
</comment>
<evidence type="ECO:0000256" key="1">
    <source>
        <dbReference type="ARBA" id="ARBA00001946"/>
    </source>
</evidence>
<organism evidence="6 7">
    <name type="scientific">Lactuca saligna</name>
    <name type="common">Willowleaf lettuce</name>
    <dbReference type="NCBI Taxonomy" id="75948"/>
    <lineage>
        <taxon>Eukaryota</taxon>
        <taxon>Viridiplantae</taxon>
        <taxon>Streptophyta</taxon>
        <taxon>Embryophyta</taxon>
        <taxon>Tracheophyta</taxon>
        <taxon>Spermatophyta</taxon>
        <taxon>Magnoliopsida</taxon>
        <taxon>eudicotyledons</taxon>
        <taxon>Gunneridae</taxon>
        <taxon>Pentapetalae</taxon>
        <taxon>asterids</taxon>
        <taxon>campanulids</taxon>
        <taxon>Asterales</taxon>
        <taxon>Asteraceae</taxon>
        <taxon>Cichorioideae</taxon>
        <taxon>Cichorieae</taxon>
        <taxon>Lactucinae</taxon>
        <taxon>Lactuca</taxon>
    </lineage>
</organism>
<dbReference type="PANTHER" id="PTHR42946">
    <property type="entry name" value="PHOSPHOHEXOSE MUTASE"/>
    <property type="match status" value="1"/>
</dbReference>
<dbReference type="AlphaFoldDB" id="A0AA36DYZ0"/>
<reference evidence="6" key="1">
    <citation type="submission" date="2023-04" db="EMBL/GenBank/DDBJ databases">
        <authorList>
            <person name="Vijverberg K."/>
            <person name="Xiong W."/>
            <person name="Schranz E."/>
        </authorList>
    </citation>
    <scope>NUCLEOTIDE SEQUENCE</scope>
</reference>
<evidence type="ECO:0000256" key="4">
    <source>
        <dbReference type="ARBA" id="ARBA00022980"/>
    </source>
</evidence>
<name>A0AA36DYZ0_LACSI</name>
<dbReference type="GO" id="GO:0003735">
    <property type="term" value="F:structural constituent of ribosome"/>
    <property type="evidence" value="ECO:0007669"/>
    <property type="project" value="InterPro"/>
</dbReference>
<dbReference type="GO" id="GO:1990904">
    <property type="term" value="C:ribonucleoprotein complex"/>
    <property type="evidence" value="ECO:0007669"/>
    <property type="project" value="UniProtKB-KW"/>
</dbReference>
<dbReference type="InterPro" id="IPR050060">
    <property type="entry name" value="Phosphoglucosamine_mutase"/>
</dbReference>
<dbReference type="Proteomes" id="UP001177003">
    <property type="component" value="Chromosome 3"/>
</dbReference>
<dbReference type="Gene3D" id="3.40.1370.10">
    <property type="match status" value="1"/>
</dbReference>
<dbReference type="GO" id="GO:0004615">
    <property type="term" value="F:phosphomannomutase activity"/>
    <property type="evidence" value="ECO:0007669"/>
    <property type="project" value="TreeGrafter"/>
</dbReference>
<keyword evidence="4" id="KW-0689">Ribosomal protein</keyword>
<gene>
    <name evidence="6" type="ORF">LSALG_LOCUS16254</name>
</gene>
<dbReference type="GO" id="GO:0009570">
    <property type="term" value="C:chloroplast stroma"/>
    <property type="evidence" value="ECO:0007669"/>
    <property type="project" value="TreeGrafter"/>
</dbReference>
<comment type="cofactor">
    <cofactor evidence="1">
        <name>Mg(2+)</name>
        <dbReference type="ChEBI" id="CHEBI:18420"/>
    </cofactor>
</comment>
<dbReference type="InterPro" id="IPR023574">
    <property type="entry name" value="Ribosomal_uL4_dom_sf"/>
</dbReference>
<keyword evidence="5" id="KW-0687">Ribonucleoprotein</keyword>
<keyword evidence="3" id="KW-0597">Phosphoprotein</keyword>
<dbReference type="GO" id="GO:0005840">
    <property type="term" value="C:ribosome"/>
    <property type="evidence" value="ECO:0007669"/>
    <property type="project" value="UniProtKB-KW"/>
</dbReference>
<proteinExistence type="inferred from homology"/>
<dbReference type="GO" id="GO:0006412">
    <property type="term" value="P:translation"/>
    <property type="evidence" value="ECO:0007669"/>
    <property type="project" value="InterPro"/>
</dbReference>
<accession>A0AA36DYZ0</accession>
<evidence type="ECO:0000256" key="5">
    <source>
        <dbReference type="ARBA" id="ARBA00023274"/>
    </source>
</evidence>
<evidence type="ECO:0000256" key="2">
    <source>
        <dbReference type="ARBA" id="ARBA00010528"/>
    </source>
</evidence>
<dbReference type="Gene3D" id="3.40.120.10">
    <property type="entry name" value="Alpha-D-Glucose-1,6-Bisphosphate, subunit A, domain 3"/>
    <property type="match status" value="2"/>
</dbReference>
<evidence type="ECO:0000256" key="3">
    <source>
        <dbReference type="ARBA" id="ARBA00022553"/>
    </source>
</evidence>
<keyword evidence="7" id="KW-1185">Reference proteome</keyword>